<dbReference type="Proteomes" id="UP001302020">
    <property type="component" value="Chromosome"/>
</dbReference>
<proteinExistence type="predicted"/>
<keyword evidence="1" id="KW-0812">Transmembrane</keyword>
<sequence>MRMGGAFLLGVLLLLSDARGGWASVLGEALVFFSCGAPIWLALWYGWVVPSKLLFLYTQQESLRHRFTYAWDQVGIRITWPNGEVHRRWRDYVRYRESPRVLLLYHNDGMFDVVPTAWFADAAQRDAFRRLAARVGTGTGKSTV</sequence>
<evidence type="ECO:0000259" key="2">
    <source>
        <dbReference type="Pfam" id="PF14317"/>
    </source>
</evidence>
<feature type="domain" description="YcxB-like C-terminal" evidence="2">
    <location>
        <begin position="75"/>
        <end position="131"/>
    </location>
</feature>
<protein>
    <submittedName>
        <fullName evidence="3">YcxB family protein</fullName>
    </submittedName>
</protein>
<dbReference type="Pfam" id="PF14317">
    <property type="entry name" value="YcxB"/>
    <property type="match status" value="1"/>
</dbReference>
<organism evidence="3 4">
    <name type="scientific">Xanthomonas rydalmerensis</name>
    <dbReference type="NCBI Taxonomy" id="3046274"/>
    <lineage>
        <taxon>Bacteria</taxon>
        <taxon>Pseudomonadati</taxon>
        <taxon>Pseudomonadota</taxon>
        <taxon>Gammaproteobacteria</taxon>
        <taxon>Lysobacterales</taxon>
        <taxon>Lysobacteraceae</taxon>
        <taxon>Xanthomonas</taxon>
    </lineage>
</organism>
<accession>A0ABZ0JQ90</accession>
<feature type="transmembrane region" description="Helical" evidence="1">
    <location>
        <begin position="39"/>
        <end position="57"/>
    </location>
</feature>
<reference evidence="3 4" key="1">
    <citation type="submission" date="2023-05" db="EMBL/GenBank/DDBJ databases">
        <title>Xanthomonas rydalmerenesis sp. nov., a novel Xanthomonas species isolated from Fragaria x ananassa.</title>
        <authorList>
            <person name="McKnight D.J.E."/>
            <person name="Wong-Bajracharya J."/>
            <person name="Okoh E.B."/>
            <person name="Snijders F."/>
            <person name="Lidbetter F."/>
            <person name="Webster J."/>
            <person name="Djordjevic S.P."/>
            <person name="Bogema D.R."/>
            <person name="Chapman T.A."/>
        </authorList>
    </citation>
    <scope>NUCLEOTIDE SEQUENCE [LARGE SCALE GENOMIC DNA]</scope>
    <source>
        <strain evidence="3 4">DAR34883</strain>
    </source>
</reference>
<keyword evidence="1" id="KW-0472">Membrane</keyword>
<dbReference type="InterPro" id="IPR025588">
    <property type="entry name" value="YcxB-like_C"/>
</dbReference>
<keyword evidence="4" id="KW-1185">Reference proteome</keyword>
<dbReference type="EMBL" id="CP126172">
    <property type="protein sequence ID" value="WOS41976.1"/>
    <property type="molecule type" value="Genomic_DNA"/>
</dbReference>
<dbReference type="RefSeq" id="WP_317844796.1">
    <property type="nucleotide sequence ID" value="NZ_CP126170.1"/>
</dbReference>
<evidence type="ECO:0000313" key="4">
    <source>
        <dbReference type="Proteomes" id="UP001302020"/>
    </source>
</evidence>
<name>A0ABZ0JQ90_9XANT</name>
<evidence type="ECO:0000256" key="1">
    <source>
        <dbReference type="SAM" id="Phobius"/>
    </source>
</evidence>
<evidence type="ECO:0000313" key="3">
    <source>
        <dbReference type="EMBL" id="WOS41976.1"/>
    </source>
</evidence>
<gene>
    <name evidence="3" type="ORF">QN243_05850</name>
</gene>
<keyword evidence="1" id="KW-1133">Transmembrane helix</keyword>